<dbReference type="EC" id="2.7.1.71" evidence="7"/>
<dbReference type="EMBL" id="JBELPZ010000021">
    <property type="protein sequence ID" value="MFL9845719.1"/>
    <property type="molecule type" value="Genomic_DNA"/>
</dbReference>
<comment type="subcellular location">
    <subcellularLocation>
        <location evidence="7">Cytoplasm</location>
    </subcellularLocation>
</comment>
<dbReference type="Proteomes" id="UP001629156">
    <property type="component" value="Unassembled WGS sequence"/>
</dbReference>
<comment type="pathway">
    <text evidence="7">Metabolic intermediate biosynthesis; chorismate biosynthesis; chorismate from D-erythrose 4-phosphate and phosphoenolpyruvate: step 5/7.</text>
</comment>
<feature type="binding site" evidence="7">
    <location>
        <position position="58"/>
    </location>
    <ligand>
        <name>substrate</name>
    </ligand>
</feature>
<dbReference type="InterPro" id="IPR027417">
    <property type="entry name" value="P-loop_NTPase"/>
</dbReference>
<keyword evidence="2 7" id="KW-0808">Transferase</keyword>
<evidence type="ECO:0000313" key="8">
    <source>
        <dbReference type="EMBL" id="MFL9845719.1"/>
    </source>
</evidence>
<keyword evidence="6 7" id="KW-0057">Aromatic amino acid biosynthesis</keyword>
<dbReference type="RefSeq" id="WP_408086001.1">
    <property type="nucleotide sequence ID" value="NZ_JBELPZ010000021.1"/>
</dbReference>
<evidence type="ECO:0000256" key="3">
    <source>
        <dbReference type="ARBA" id="ARBA00022741"/>
    </source>
</evidence>
<keyword evidence="7" id="KW-0479">Metal-binding</keyword>
<evidence type="ECO:0000256" key="7">
    <source>
        <dbReference type="HAMAP-Rule" id="MF_00109"/>
    </source>
</evidence>
<dbReference type="CDD" id="cd00464">
    <property type="entry name" value="SK"/>
    <property type="match status" value="1"/>
</dbReference>
<organism evidence="8 9">
    <name type="scientific">Flavobacterium rhizosphaerae</name>
    <dbReference type="NCBI Taxonomy" id="3163298"/>
    <lineage>
        <taxon>Bacteria</taxon>
        <taxon>Pseudomonadati</taxon>
        <taxon>Bacteroidota</taxon>
        <taxon>Flavobacteriia</taxon>
        <taxon>Flavobacteriales</taxon>
        <taxon>Flavobacteriaceae</taxon>
        <taxon>Flavobacterium</taxon>
    </lineage>
</organism>
<keyword evidence="4 7" id="KW-0418">Kinase</keyword>
<dbReference type="SUPFAM" id="SSF52540">
    <property type="entry name" value="P-loop containing nucleoside triphosphate hydrolases"/>
    <property type="match status" value="1"/>
</dbReference>
<dbReference type="PRINTS" id="PR01100">
    <property type="entry name" value="SHIKIMTKNASE"/>
</dbReference>
<keyword evidence="9" id="KW-1185">Reference proteome</keyword>
<dbReference type="GO" id="GO:0016301">
    <property type="term" value="F:kinase activity"/>
    <property type="evidence" value="ECO:0007669"/>
    <property type="project" value="UniProtKB-KW"/>
</dbReference>
<comment type="similarity">
    <text evidence="7">Belongs to the shikimate kinase family.</text>
</comment>
<keyword evidence="5 7" id="KW-0067">ATP-binding</keyword>
<gene>
    <name evidence="7" type="primary">aroK</name>
    <name evidence="8" type="ORF">ABS766_14955</name>
</gene>
<reference evidence="8 9" key="1">
    <citation type="submission" date="2024-06" db="EMBL/GenBank/DDBJ databases">
        <authorList>
            <person name="Kaempfer P."/>
            <person name="Viver T."/>
        </authorList>
    </citation>
    <scope>NUCLEOTIDE SEQUENCE [LARGE SCALE GENOMIC DNA]</scope>
    <source>
        <strain evidence="8 9">ST-119</strain>
    </source>
</reference>
<protein>
    <recommendedName>
        <fullName evidence="7">Shikimate kinase</fullName>
        <shortName evidence="7">SK</shortName>
        <ecNumber evidence="7">2.7.1.71</ecNumber>
    </recommendedName>
</protein>
<comment type="cofactor">
    <cofactor evidence="7">
        <name>Mg(2+)</name>
        <dbReference type="ChEBI" id="CHEBI:18420"/>
    </cofactor>
    <text evidence="7">Binds 1 Mg(2+) ion per subunit.</text>
</comment>
<keyword evidence="7" id="KW-0963">Cytoplasm</keyword>
<comment type="function">
    <text evidence="7">Catalyzes the specific phosphorylation of the 3-hydroxyl group of shikimic acid using ATP as a cosubstrate.</text>
</comment>
<feature type="binding site" evidence="7">
    <location>
        <position position="121"/>
    </location>
    <ligand>
        <name>ATP</name>
        <dbReference type="ChEBI" id="CHEBI:30616"/>
    </ligand>
</feature>
<feature type="binding site" evidence="7">
    <location>
        <begin position="12"/>
        <end position="17"/>
    </location>
    <ligand>
        <name>ATP</name>
        <dbReference type="ChEBI" id="CHEBI:30616"/>
    </ligand>
</feature>
<dbReference type="HAMAP" id="MF_00109">
    <property type="entry name" value="Shikimate_kinase"/>
    <property type="match status" value="1"/>
</dbReference>
<name>A0ABW8Z050_9FLAO</name>
<comment type="catalytic activity">
    <reaction evidence="7">
        <text>shikimate + ATP = 3-phosphoshikimate + ADP + H(+)</text>
        <dbReference type="Rhea" id="RHEA:13121"/>
        <dbReference type="ChEBI" id="CHEBI:15378"/>
        <dbReference type="ChEBI" id="CHEBI:30616"/>
        <dbReference type="ChEBI" id="CHEBI:36208"/>
        <dbReference type="ChEBI" id="CHEBI:145989"/>
        <dbReference type="ChEBI" id="CHEBI:456216"/>
        <dbReference type="EC" id="2.7.1.71"/>
    </reaction>
</comment>
<keyword evidence="3 7" id="KW-0547">Nucleotide-binding</keyword>
<feature type="binding site" evidence="7">
    <location>
        <position position="16"/>
    </location>
    <ligand>
        <name>Mg(2+)</name>
        <dbReference type="ChEBI" id="CHEBI:18420"/>
    </ligand>
</feature>
<dbReference type="InterPro" id="IPR031322">
    <property type="entry name" value="Shikimate/glucono_kinase"/>
</dbReference>
<evidence type="ECO:0000256" key="2">
    <source>
        <dbReference type="ARBA" id="ARBA00022679"/>
    </source>
</evidence>
<keyword evidence="7" id="KW-0460">Magnesium</keyword>
<evidence type="ECO:0000256" key="5">
    <source>
        <dbReference type="ARBA" id="ARBA00022840"/>
    </source>
</evidence>
<evidence type="ECO:0000256" key="4">
    <source>
        <dbReference type="ARBA" id="ARBA00022777"/>
    </source>
</evidence>
<dbReference type="PANTHER" id="PTHR21087">
    <property type="entry name" value="SHIKIMATE KINASE"/>
    <property type="match status" value="1"/>
</dbReference>
<accession>A0ABW8Z050</accession>
<keyword evidence="1 7" id="KW-0028">Amino-acid biosynthesis</keyword>
<sequence>MSKKIILCGYMASGKTTISRLLSHATEIPYADLDHVIEKEAGKSISDIFKDEKEVAFRKREHIALKKLLETKGDLIISLGGGTPCYANNHLFLQEPNVISIYLKAGIKEIVARLKGQLSHRPLLAALTPEELEEYIAKHLFDRSYFYHQSKHTVVTDGKSEEQVVNAIISLL</sequence>
<comment type="subunit">
    <text evidence="7">Monomer.</text>
</comment>
<feature type="binding site" evidence="7">
    <location>
        <position position="34"/>
    </location>
    <ligand>
        <name>substrate</name>
    </ligand>
</feature>
<evidence type="ECO:0000313" key="9">
    <source>
        <dbReference type="Proteomes" id="UP001629156"/>
    </source>
</evidence>
<dbReference type="Gene3D" id="3.40.50.300">
    <property type="entry name" value="P-loop containing nucleotide triphosphate hydrolases"/>
    <property type="match status" value="1"/>
</dbReference>
<evidence type="ECO:0000256" key="6">
    <source>
        <dbReference type="ARBA" id="ARBA00023141"/>
    </source>
</evidence>
<dbReference type="PANTHER" id="PTHR21087:SF16">
    <property type="entry name" value="SHIKIMATE KINASE 1, CHLOROPLASTIC"/>
    <property type="match status" value="1"/>
</dbReference>
<dbReference type="Pfam" id="PF01202">
    <property type="entry name" value="SKI"/>
    <property type="match status" value="1"/>
</dbReference>
<evidence type="ECO:0000256" key="1">
    <source>
        <dbReference type="ARBA" id="ARBA00022605"/>
    </source>
</evidence>
<dbReference type="InterPro" id="IPR000623">
    <property type="entry name" value="Shikimate_kinase/TSH1"/>
</dbReference>
<proteinExistence type="inferred from homology"/>
<comment type="caution">
    <text evidence="8">The sequence shown here is derived from an EMBL/GenBank/DDBJ whole genome shotgun (WGS) entry which is preliminary data.</text>
</comment>
<feature type="binding site" evidence="7">
    <location>
        <position position="143"/>
    </location>
    <ligand>
        <name>substrate</name>
    </ligand>
</feature>
<feature type="binding site" evidence="7">
    <location>
        <position position="81"/>
    </location>
    <ligand>
        <name>substrate</name>
    </ligand>
</feature>
<comment type="caution">
    <text evidence="7">Lacks conserved residue(s) required for the propagation of feature annotation.</text>
</comment>